<dbReference type="InterPro" id="IPR001387">
    <property type="entry name" value="Cro/C1-type_HTH"/>
</dbReference>
<evidence type="ECO:0000313" key="3">
    <source>
        <dbReference type="Proteomes" id="UP001499990"/>
    </source>
</evidence>
<comment type="caution">
    <text evidence="2">The sequence shown here is derived from an EMBL/GenBank/DDBJ whole genome shotgun (WGS) entry which is preliminary data.</text>
</comment>
<name>A0ABP6SBE3_9ACTN</name>
<dbReference type="RefSeq" id="WP_345037467.1">
    <property type="nucleotide sequence ID" value="NZ_BAAAYL010000001.1"/>
</dbReference>
<sequence length="282" mass="31518">MAARPRELTPDRSARHLYGAELRRHREAAGMSLARLAEVLNYSKTYLGNIETADRMTPRDLSPKLDAAFDTDGHFVRLYALAKREAHPDKYRRYMDLEAEAVDIRHYAGHLVPGVLQTEAYARALLRAGDPDASHEVIEEKVAARLGRQERLRGDQPPRLSVVMEEAVIRRPVGGPTGMREQLAALLSLMDTATTMIQILPFAHGPHGLLGGSQDLLLLRDGTRIAYSEGSNSGVVIEDHEDVDRRWRAYDRLRAYALRPRDSAALIRSAMEDHAPCEPPST</sequence>
<protein>
    <submittedName>
        <fullName evidence="2">Helix-turn-helix transcriptional regulator</fullName>
    </submittedName>
</protein>
<dbReference type="Proteomes" id="UP001499990">
    <property type="component" value="Unassembled WGS sequence"/>
</dbReference>
<dbReference type="SUPFAM" id="SSF47413">
    <property type="entry name" value="lambda repressor-like DNA-binding domains"/>
    <property type="match status" value="1"/>
</dbReference>
<dbReference type="InterPro" id="IPR010982">
    <property type="entry name" value="Lambda_DNA-bd_dom_sf"/>
</dbReference>
<dbReference type="PROSITE" id="PS50943">
    <property type="entry name" value="HTH_CROC1"/>
    <property type="match status" value="1"/>
</dbReference>
<feature type="domain" description="HTH cro/C1-type" evidence="1">
    <location>
        <begin position="22"/>
        <end position="76"/>
    </location>
</feature>
<dbReference type="Gene3D" id="1.10.260.40">
    <property type="entry name" value="lambda repressor-like DNA-binding domains"/>
    <property type="match status" value="1"/>
</dbReference>
<dbReference type="InterPro" id="IPR043917">
    <property type="entry name" value="DUF5753"/>
</dbReference>
<reference evidence="3" key="1">
    <citation type="journal article" date="2019" name="Int. J. Syst. Evol. Microbiol.">
        <title>The Global Catalogue of Microorganisms (GCM) 10K type strain sequencing project: providing services to taxonomists for standard genome sequencing and annotation.</title>
        <authorList>
            <consortium name="The Broad Institute Genomics Platform"/>
            <consortium name="The Broad Institute Genome Sequencing Center for Infectious Disease"/>
            <person name="Wu L."/>
            <person name="Ma J."/>
        </authorList>
    </citation>
    <scope>NUCLEOTIDE SEQUENCE [LARGE SCALE GENOMIC DNA]</scope>
    <source>
        <strain evidence="3">JCM 9651</strain>
    </source>
</reference>
<accession>A0ABP6SBE3</accession>
<evidence type="ECO:0000313" key="2">
    <source>
        <dbReference type="EMBL" id="GAA3372757.1"/>
    </source>
</evidence>
<proteinExistence type="predicted"/>
<dbReference type="EMBL" id="BAAAYL010000001">
    <property type="protein sequence ID" value="GAA3372757.1"/>
    <property type="molecule type" value="Genomic_DNA"/>
</dbReference>
<dbReference type="Pfam" id="PF19054">
    <property type="entry name" value="DUF5753"/>
    <property type="match status" value="1"/>
</dbReference>
<dbReference type="SMART" id="SM00530">
    <property type="entry name" value="HTH_XRE"/>
    <property type="match status" value="1"/>
</dbReference>
<keyword evidence="3" id="KW-1185">Reference proteome</keyword>
<organism evidence="2 3">
    <name type="scientific">Streptomyces sannanensis</name>
    <dbReference type="NCBI Taxonomy" id="285536"/>
    <lineage>
        <taxon>Bacteria</taxon>
        <taxon>Bacillati</taxon>
        <taxon>Actinomycetota</taxon>
        <taxon>Actinomycetes</taxon>
        <taxon>Kitasatosporales</taxon>
        <taxon>Streptomycetaceae</taxon>
        <taxon>Streptomyces</taxon>
    </lineage>
</organism>
<dbReference type="Pfam" id="PF13560">
    <property type="entry name" value="HTH_31"/>
    <property type="match status" value="1"/>
</dbReference>
<dbReference type="CDD" id="cd00093">
    <property type="entry name" value="HTH_XRE"/>
    <property type="match status" value="1"/>
</dbReference>
<evidence type="ECO:0000259" key="1">
    <source>
        <dbReference type="PROSITE" id="PS50943"/>
    </source>
</evidence>
<gene>
    <name evidence="2" type="ORF">GCM10020367_29340</name>
</gene>